<keyword evidence="2" id="KW-0479">Metal-binding</keyword>
<accession>A0A5C5ZCW2</accession>
<dbReference type="SUPFAM" id="SSF51905">
    <property type="entry name" value="FAD/NAD(P)-binding domain"/>
    <property type="match status" value="1"/>
</dbReference>
<evidence type="ECO:0000256" key="4">
    <source>
        <dbReference type="ARBA" id="ARBA00023004"/>
    </source>
</evidence>
<dbReference type="GO" id="GO:0046872">
    <property type="term" value="F:metal ion binding"/>
    <property type="evidence" value="ECO:0007669"/>
    <property type="project" value="UniProtKB-KW"/>
</dbReference>
<evidence type="ECO:0000313" key="7">
    <source>
        <dbReference type="Proteomes" id="UP000315010"/>
    </source>
</evidence>
<sequence length="451" mass="48566">MTSRLSRREWMQLYGGATIGGLAAGSVSGVARADLASRNDAPAGVQADVTGVQPCSLVNGQVIQPQKVIPSIHNTEVLVVGAGPAGTCAAIAAARGGAKVTIVERYNHFGGLSTGGLVLVILGHWVTGKKQVTQGIGEEIMQRLDKLDRGIVNRRDGVNPTVDAEALKHVTGEMVLEEGIDVFLHSWAAEAIMDDNVVRGIVFQSKSGRQAILADQVIDTTGDGDIFAAAGADHERRKYHIGLPYRIGNLDRVDRSKSNGQRPPRHIGSVTPIPGVNWVNMHGPDADGLDVRELSRLELNHRRQIWKQVEQLRSTPGYEEVYLMETAPQMGVRISRALKGTENLTLDGVKKGQRFVDCVGVGGAWNGDHQEWDIPYGSLLPTKIDNLLTAGRSLSHEPKMSDLIRVIPNCWVSGQAAGAAAAVAVRDNVLAREVSIPKVRELLLEQKAYLG</sequence>
<dbReference type="EMBL" id="SJPJ01000001">
    <property type="protein sequence ID" value="TWT84998.1"/>
    <property type="molecule type" value="Genomic_DNA"/>
</dbReference>
<evidence type="ECO:0000256" key="2">
    <source>
        <dbReference type="ARBA" id="ARBA00022723"/>
    </source>
</evidence>
<organism evidence="6 7">
    <name type="scientific">Novipirellula herctigrandis</name>
    <dbReference type="NCBI Taxonomy" id="2527986"/>
    <lineage>
        <taxon>Bacteria</taxon>
        <taxon>Pseudomonadati</taxon>
        <taxon>Planctomycetota</taxon>
        <taxon>Planctomycetia</taxon>
        <taxon>Pirellulales</taxon>
        <taxon>Pirellulaceae</taxon>
        <taxon>Novipirellula</taxon>
    </lineage>
</organism>
<keyword evidence="3" id="KW-0560">Oxidoreductase</keyword>
<dbReference type="PANTHER" id="PTHR43498:SF1">
    <property type="entry name" value="COB--COM HETERODISULFIDE REDUCTASE IRON-SULFUR SUBUNIT A"/>
    <property type="match status" value="1"/>
</dbReference>
<dbReference type="Pfam" id="PF12831">
    <property type="entry name" value="FAD_oxidored"/>
    <property type="match status" value="2"/>
</dbReference>
<dbReference type="InterPro" id="IPR036188">
    <property type="entry name" value="FAD/NAD-bd_sf"/>
</dbReference>
<gene>
    <name evidence="6" type="ORF">CA13_64800</name>
</gene>
<dbReference type="AlphaFoldDB" id="A0A5C5ZCW2"/>
<dbReference type="GO" id="GO:0016491">
    <property type="term" value="F:oxidoreductase activity"/>
    <property type="evidence" value="ECO:0007669"/>
    <property type="project" value="UniProtKB-KW"/>
</dbReference>
<name>A0A5C5ZCW2_9BACT</name>
<evidence type="ECO:0000256" key="5">
    <source>
        <dbReference type="ARBA" id="ARBA00023014"/>
    </source>
</evidence>
<dbReference type="OrthoDB" id="9777740at2"/>
<evidence type="ECO:0000313" key="6">
    <source>
        <dbReference type="EMBL" id="TWT84998.1"/>
    </source>
</evidence>
<dbReference type="Proteomes" id="UP000315010">
    <property type="component" value="Unassembled WGS sequence"/>
</dbReference>
<evidence type="ECO:0008006" key="8">
    <source>
        <dbReference type="Google" id="ProtNLM"/>
    </source>
</evidence>
<dbReference type="Gene3D" id="3.50.50.60">
    <property type="entry name" value="FAD/NAD(P)-binding domain"/>
    <property type="match status" value="1"/>
</dbReference>
<proteinExistence type="predicted"/>
<dbReference type="PRINTS" id="PR00469">
    <property type="entry name" value="PNDRDTASEII"/>
</dbReference>
<dbReference type="InterPro" id="IPR039650">
    <property type="entry name" value="HdrA-like"/>
</dbReference>
<evidence type="ECO:0000256" key="1">
    <source>
        <dbReference type="ARBA" id="ARBA00022485"/>
    </source>
</evidence>
<dbReference type="PANTHER" id="PTHR43498">
    <property type="entry name" value="FERREDOXIN:COB-COM HETERODISULFIDE REDUCTASE SUBUNIT A"/>
    <property type="match status" value="1"/>
</dbReference>
<keyword evidence="5" id="KW-0411">Iron-sulfur</keyword>
<dbReference type="GO" id="GO:0051539">
    <property type="term" value="F:4 iron, 4 sulfur cluster binding"/>
    <property type="evidence" value="ECO:0007669"/>
    <property type="project" value="UniProtKB-KW"/>
</dbReference>
<keyword evidence="4" id="KW-0408">Iron</keyword>
<comment type="caution">
    <text evidence="6">The sequence shown here is derived from an EMBL/GenBank/DDBJ whole genome shotgun (WGS) entry which is preliminary data.</text>
</comment>
<dbReference type="RefSeq" id="WP_146402957.1">
    <property type="nucleotide sequence ID" value="NZ_SJPJ01000001.1"/>
</dbReference>
<keyword evidence="7" id="KW-1185">Reference proteome</keyword>
<protein>
    <recommendedName>
        <fullName evidence="8">Ribulose-1,5-biphosphate synthetase</fullName>
    </recommendedName>
</protein>
<dbReference type="InterPro" id="IPR006311">
    <property type="entry name" value="TAT_signal"/>
</dbReference>
<dbReference type="PROSITE" id="PS51318">
    <property type="entry name" value="TAT"/>
    <property type="match status" value="1"/>
</dbReference>
<evidence type="ECO:0000256" key="3">
    <source>
        <dbReference type="ARBA" id="ARBA00023002"/>
    </source>
</evidence>
<keyword evidence="1" id="KW-0004">4Fe-4S</keyword>
<reference evidence="6 7" key="1">
    <citation type="submission" date="2019-02" db="EMBL/GenBank/DDBJ databases">
        <title>Deep-cultivation of Planctomycetes and their phenomic and genomic characterization uncovers novel biology.</title>
        <authorList>
            <person name="Wiegand S."/>
            <person name="Jogler M."/>
            <person name="Boedeker C."/>
            <person name="Pinto D."/>
            <person name="Vollmers J."/>
            <person name="Rivas-Marin E."/>
            <person name="Kohn T."/>
            <person name="Peeters S.H."/>
            <person name="Heuer A."/>
            <person name="Rast P."/>
            <person name="Oberbeckmann S."/>
            <person name="Bunk B."/>
            <person name="Jeske O."/>
            <person name="Meyerdierks A."/>
            <person name="Storesund J.E."/>
            <person name="Kallscheuer N."/>
            <person name="Luecker S."/>
            <person name="Lage O.M."/>
            <person name="Pohl T."/>
            <person name="Merkel B.J."/>
            <person name="Hornburger P."/>
            <person name="Mueller R.-W."/>
            <person name="Bruemmer F."/>
            <person name="Labrenz M."/>
            <person name="Spormann A.M."/>
            <person name="Op Den Camp H."/>
            <person name="Overmann J."/>
            <person name="Amann R."/>
            <person name="Jetten M.S.M."/>
            <person name="Mascher T."/>
            <person name="Medema M.H."/>
            <person name="Devos D.P."/>
            <person name="Kaster A.-K."/>
            <person name="Ovreas L."/>
            <person name="Rohde M."/>
            <person name="Galperin M.Y."/>
            <person name="Jogler C."/>
        </authorList>
    </citation>
    <scope>NUCLEOTIDE SEQUENCE [LARGE SCALE GENOMIC DNA]</scope>
    <source>
        <strain evidence="6 7">CA13</strain>
    </source>
</reference>